<evidence type="ECO:0000313" key="1">
    <source>
        <dbReference type="EMBL" id="MFC4426207.1"/>
    </source>
</evidence>
<sequence>MKGPPDQLGQSTTSWIALTENDTMPCAHFPAGAKVIELAQLRGVKVAREVYLERAGLNPQSNRLEVDGLTYQITLVNDWDGFTVAGVVSV</sequence>
<protein>
    <submittedName>
        <fullName evidence="1">Uncharacterized protein</fullName>
    </submittedName>
</protein>
<dbReference type="Proteomes" id="UP001595998">
    <property type="component" value="Unassembled WGS sequence"/>
</dbReference>
<comment type="caution">
    <text evidence="1">The sequence shown here is derived from an EMBL/GenBank/DDBJ whole genome shotgun (WGS) entry which is preliminary data.</text>
</comment>
<dbReference type="RefSeq" id="WP_380038357.1">
    <property type="nucleotide sequence ID" value="NZ_JBHSEH010000005.1"/>
</dbReference>
<name>A0ABV8XNS5_9DEIO</name>
<proteinExistence type="predicted"/>
<gene>
    <name evidence="1" type="ORF">ACFOZ9_08265</name>
</gene>
<reference evidence="2" key="1">
    <citation type="journal article" date="2019" name="Int. J. Syst. Evol. Microbiol.">
        <title>The Global Catalogue of Microorganisms (GCM) 10K type strain sequencing project: providing services to taxonomists for standard genome sequencing and annotation.</title>
        <authorList>
            <consortium name="The Broad Institute Genomics Platform"/>
            <consortium name="The Broad Institute Genome Sequencing Center for Infectious Disease"/>
            <person name="Wu L."/>
            <person name="Ma J."/>
        </authorList>
    </citation>
    <scope>NUCLEOTIDE SEQUENCE [LARGE SCALE GENOMIC DNA]</scope>
    <source>
        <strain evidence="2">CCUG 56029</strain>
    </source>
</reference>
<dbReference type="EMBL" id="JBHSEH010000005">
    <property type="protein sequence ID" value="MFC4426207.1"/>
    <property type="molecule type" value="Genomic_DNA"/>
</dbReference>
<evidence type="ECO:0000313" key="2">
    <source>
        <dbReference type="Proteomes" id="UP001595998"/>
    </source>
</evidence>
<organism evidence="1 2">
    <name type="scientific">Deinococcus navajonensis</name>
    <dbReference type="NCBI Taxonomy" id="309884"/>
    <lineage>
        <taxon>Bacteria</taxon>
        <taxon>Thermotogati</taxon>
        <taxon>Deinococcota</taxon>
        <taxon>Deinococci</taxon>
        <taxon>Deinococcales</taxon>
        <taxon>Deinococcaceae</taxon>
        <taxon>Deinococcus</taxon>
    </lineage>
</organism>
<accession>A0ABV8XNS5</accession>
<keyword evidence="2" id="KW-1185">Reference proteome</keyword>